<dbReference type="InterPro" id="IPR036388">
    <property type="entry name" value="WH-like_DNA-bd_sf"/>
</dbReference>
<feature type="domain" description="HTH lysR-type" evidence="5">
    <location>
        <begin position="30"/>
        <end position="87"/>
    </location>
</feature>
<dbReference type="InterPro" id="IPR050950">
    <property type="entry name" value="HTH-type_LysR_regulators"/>
</dbReference>
<dbReference type="eggNOG" id="COG0583">
    <property type="taxonomic scope" value="Bacteria"/>
</dbReference>
<proteinExistence type="inferred from homology"/>
<keyword evidence="4" id="KW-0804">Transcription</keyword>
<protein>
    <submittedName>
        <fullName evidence="6">Transcriptional regulator, LysR family</fullName>
    </submittedName>
</protein>
<accession>Q478C5</accession>
<evidence type="ECO:0000259" key="5">
    <source>
        <dbReference type="PROSITE" id="PS50931"/>
    </source>
</evidence>
<evidence type="ECO:0000256" key="1">
    <source>
        <dbReference type="ARBA" id="ARBA00009437"/>
    </source>
</evidence>
<dbReference type="SUPFAM" id="SSF53850">
    <property type="entry name" value="Periplasmic binding protein-like II"/>
    <property type="match status" value="1"/>
</dbReference>
<dbReference type="FunFam" id="1.10.10.10:FF:000001">
    <property type="entry name" value="LysR family transcriptional regulator"/>
    <property type="match status" value="1"/>
</dbReference>
<keyword evidence="2" id="KW-0805">Transcription regulation</keyword>
<evidence type="ECO:0000256" key="3">
    <source>
        <dbReference type="ARBA" id="ARBA00023125"/>
    </source>
</evidence>
<dbReference type="AlphaFoldDB" id="Q478C5"/>
<dbReference type="InterPro" id="IPR000847">
    <property type="entry name" value="LysR_HTH_N"/>
</dbReference>
<dbReference type="Pfam" id="PF03466">
    <property type="entry name" value="LysR_substrate"/>
    <property type="match status" value="1"/>
</dbReference>
<dbReference type="PROSITE" id="PS50931">
    <property type="entry name" value="HTH_LYSR"/>
    <property type="match status" value="1"/>
</dbReference>
<evidence type="ECO:0000256" key="2">
    <source>
        <dbReference type="ARBA" id="ARBA00023015"/>
    </source>
</evidence>
<evidence type="ECO:0000256" key="4">
    <source>
        <dbReference type="ARBA" id="ARBA00023163"/>
    </source>
</evidence>
<dbReference type="SUPFAM" id="SSF46785">
    <property type="entry name" value="Winged helix' DNA-binding domain"/>
    <property type="match status" value="1"/>
</dbReference>
<dbReference type="Gene3D" id="3.40.190.290">
    <property type="match status" value="1"/>
</dbReference>
<dbReference type="STRING" id="159087.Daro_4080"/>
<dbReference type="GO" id="GO:0003700">
    <property type="term" value="F:DNA-binding transcription factor activity"/>
    <property type="evidence" value="ECO:0007669"/>
    <property type="project" value="InterPro"/>
</dbReference>
<dbReference type="PANTHER" id="PTHR30419:SF2">
    <property type="entry name" value="LYSR FAMILY TRANSCRIPTIONAL REGULATOR"/>
    <property type="match status" value="1"/>
</dbReference>
<keyword evidence="3" id="KW-0238">DNA-binding</keyword>
<organism evidence="6">
    <name type="scientific">Dechloromonas aromatica (strain RCB)</name>
    <dbReference type="NCBI Taxonomy" id="159087"/>
    <lineage>
        <taxon>Bacteria</taxon>
        <taxon>Pseudomonadati</taxon>
        <taxon>Pseudomonadota</taxon>
        <taxon>Betaproteobacteria</taxon>
        <taxon>Rhodocyclales</taxon>
        <taxon>Azonexaceae</taxon>
        <taxon>Dechloromonas</taxon>
    </lineage>
</organism>
<dbReference type="CDD" id="cd08421">
    <property type="entry name" value="PBP2_LTTR_like_1"/>
    <property type="match status" value="1"/>
</dbReference>
<sequence length="327" mass="34941">MADRIKSRASRQGNWYYSNQAFVLDETMRYDLPDLRLVAAIADSGSLTRAAEQVHLAPSSASHRLTQLEAALGIPLFARHARGLTPTPAGESLLRHARQVFAQLEQMHADLAPYASGLHSQVTVFANTNAINCFLPEDLGDFLREHPHIRVSLEEQPSPAIIQAVAAGQVEIGVVASEGGLAGVETRPYRQDRLVLIVAPGHALAEKCELAFADVLAEPFVCLHAGSAIHTFMMNHAARLGGRLDVRIQVRSFNAVCRMVAAGVGIGMVPRSSIGAADAVKTIEITDSWAPRDLQLCIRSRVALAPAAAALFDHLAGKGSAEITAGA</sequence>
<comment type="similarity">
    <text evidence="1">Belongs to the LysR transcriptional regulatory family.</text>
</comment>
<dbReference type="Gene3D" id="1.10.10.10">
    <property type="entry name" value="Winged helix-like DNA-binding domain superfamily/Winged helix DNA-binding domain"/>
    <property type="match status" value="1"/>
</dbReference>
<gene>
    <name evidence="6" type="ordered locus">Daro_4080</name>
</gene>
<dbReference type="GO" id="GO:0003677">
    <property type="term" value="F:DNA binding"/>
    <property type="evidence" value="ECO:0007669"/>
    <property type="project" value="UniProtKB-KW"/>
</dbReference>
<dbReference type="HOGENOM" id="CLU_039613_6_0_4"/>
<dbReference type="Pfam" id="PF00126">
    <property type="entry name" value="HTH_1"/>
    <property type="match status" value="1"/>
</dbReference>
<name>Q478C5_DECAR</name>
<dbReference type="PANTHER" id="PTHR30419">
    <property type="entry name" value="HTH-TYPE TRANSCRIPTIONAL REGULATOR YBHD"/>
    <property type="match status" value="1"/>
</dbReference>
<dbReference type="InterPro" id="IPR005119">
    <property type="entry name" value="LysR_subst-bd"/>
</dbReference>
<reference evidence="6" key="1">
    <citation type="submission" date="2005-08" db="EMBL/GenBank/DDBJ databases">
        <title>Complete sequence of Dechloromonas aromatica RCB.</title>
        <authorList>
            <person name="Salinero K.K."/>
            <person name="Copeland A."/>
            <person name="Lucas S."/>
            <person name="Lapidus A."/>
            <person name="Barry K."/>
            <person name="Detter J.C."/>
            <person name="Glavina T."/>
            <person name="Hammon N."/>
            <person name="Israni S."/>
            <person name="Pitluck S."/>
            <person name="Di Bartolo G."/>
            <person name="Trong S."/>
            <person name="Schmutz J."/>
            <person name="Larimer F."/>
            <person name="Land M."/>
            <person name="Ivanova N."/>
            <person name="Richardson P."/>
        </authorList>
    </citation>
    <scope>NUCLEOTIDE SEQUENCE</scope>
    <source>
        <strain evidence="6">RCB</strain>
    </source>
</reference>
<dbReference type="KEGG" id="dar:Daro_4080"/>
<dbReference type="EMBL" id="CP000089">
    <property type="protein sequence ID" value="AAZ48806.1"/>
    <property type="molecule type" value="Genomic_DNA"/>
</dbReference>
<evidence type="ECO:0000313" key="6">
    <source>
        <dbReference type="EMBL" id="AAZ48806.1"/>
    </source>
</evidence>
<dbReference type="InterPro" id="IPR036390">
    <property type="entry name" value="WH_DNA-bd_sf"/>
</dbReference>
<dbReference type="GO" id="GO:0005829">
    <property type="term" value="C:cytosol"/>
    <property type="evidence" value="ECO:0007669"/>
    <property type="project" value="TreeGrafter"/>
</dbReference>